<dbReference type="AlphaFoldDB" id="A0A448WMI6"/>
<protein>
    <submittedName>
        <fullName evidence="1">Uncharacterized protein</fullName>
    </submittedName>
</protein>
<evidence type="ECO:0000313" key="1">
    <source>
        <dbReference type="EMBL" id="VEL15382.1"/>
    </source>
</evidence>
<proteinExistence type="predicted"/>
<organism evidence="1 2">
    <name type="scientific">Protopolystoma xenopodis</name>
    <dbReference type="NCBI Taxonomy" id="117903"/>
    <lineage>
        <taxon>Eukaryota</taxon>
        <taxon>Metazoa</taxon>
        <taxon>Spiralia</taxon>
        <taxon>Lophotrochozoa</taxon>
        <taxon>Platyhelminthes</taxon>
        <taxon>Monogenea</taxon>
        <taxon>Polyopisthocotylea</taxon>
        <taxon>Polystomatidea</taxon>
        <taxon>Polystomatidae</taxon>
        <taxon>Protopolystoma</taxon>
    </lineage>
</organism>
<reference evidence="1" key="1">
    <citation type="submission" date="2018-11" db="EMBL/GenBank/DDBJ databases">
        <authorList>
            <consortium name="Pathogen Informatics"/>
        </authorList>
    </citation>
    <scope>NUCLEOTIDE SEQUENCE</scope>
</reference>
<accession>A0A448WMI6</accession>
<evidence type="ECO:0000313" key="2">
    <source>
        <dbReference type="Proteomes" id="UP000784294"/>
    </source>
</evidence>
<keyword evidence="2" id="KW-1185">Reference proteome</keyword>
<gene>
    <name evidence="1" type="ORF">PXEA_LOCUS8822</name>
</gene>
<dbReference type="EMBL" id="CAAALY010024442">
    <property type="protein sequence ID" value="VEL15382.1"/>
    <property type="molecule type" value="Genomic_DNA"/>
</dbReference>
<name>A0A448WMI6_9PLAT</name>
<dbReference type="Proteomes" id="UP000784294">
    <property type="component" value="Unassembled WGS sequence"/>
</dbReference>
<sequence length="116" mass="13312">MTLHILISSTRFDRKPTLSCVWRRRAEHHNSGFKCLGALGYNDTSTVQNRSALLGSGKPSTPSSKFSKTAFKPQRRPYFKDQIIPLSFLASSLEQERIYQIHLESWSYLKHRIGNS</sequence>
<comment type="caution">
    <text evidence="1">The sequence shown here is derived from an EMBL/GenBank/DDBJ whole genome shotgun (WGS) entry which is preliminary data.</text>
</comment>